<comment type="caution">
    <text evidence="1">The sequence shown here is derived from an EMBL/GenBank/DDBJ whole genome shotgun (WGS) entry which is preliminary data.</text>
</comment>
<name>A0A1E3LV11_9SPHN</name>
<protein>
    <recommendedName>
        <fullName evidence="3">DUF4139 domain-containing protein</fullName>
    </recommendedName>
</protein>
<accession>A0A1E3LV11</accession>
<keyword evidence="2" id="KW-1185">Reference proteome</keyword>
<dbReference type="EMBL" id="MDDS01000026">
    <property type="protein sequence ID" value="ODP37574.1"/>
    <property type="molecule type" value="Genomic_DNA"/>
</dbReference>
<dbReference type="Proteomes" id="UP000094487">
    <property type="component" value="Unassembled WGS sequence"/>
</dbReference>
<reference evidence="1 2" key="1">
    <citation type="submission" date="2016-08" db="EMBL/GenBank/DDBJ databases">
        <title>Draft genome of the agarase producing Sphingomonas sp. MCT13.</title>
        <authorList>
            <person name="D'Andrea M.M."/>
            <person name="Rossolini G.M."/>
            <person name="Thaller M.C."/>
        </authorList>
    </citation>
    <scope>NUCLEOTIDE SEQUENCE [LARGE SCALE GENOMIC DNA]</scope>
    <source>
        <strain evidence="1 2">MCT13</strain>
    </source>
</reference>
<proteinExistence type="predicted"/>
<dbReference type="AlphaFoldDB" id="A0A1E3LV11"/>
<sequence>MMAEAIVVTAARVRRVVQEDLGDLKAYRVPDPTTLAARSHKQVALIARDAVPISLVYAATISFGGVSQPQVRLRAVNRVDQGLGLPLPAGAVALFERQGGRELLIGESFTDDKAVGEEVEFKLHPTSNVTLEQRALSTARGKRSFELILRNANPFSIRFEGDFDIDEAAVRNPSNRLARKNGRNLWATSVPANGTATLRYTVIAADR</sequence>
<evidence type="ECO:0000313" key="1">
    <source>
        <dbReference type="EMBL" id="ODP37574.1"/>
    </source>
</evidence>
<dbReference type="STRING" id="1888892.BFL28_17010"/>
<organism evidence="1 2">
    <name type="scientific">Sphingomonas turrisvirgatae</name>
    <dbReference type="NCBI Taxonomy" id="1888892"/>
    <lineage>
        <taxon>Bacteria</taxon>
        <taxon>Pseudomonadati</taxon>
        <taxon>Pseudomonadota</taxon>
        <taxon>Alphaproteobacteria</taxon>
        <taxon>Sphingomonadales</taxon>
        <taxon>Sphingomonadaceae</taxon>
        <taxon>Sphingomonas</taxon>
    </lineage>
</organism>
<gene>
    <name evidence="1" type="ORF">BFL28_17010</name>
</gene>
<evidence type="ECO:0000313" key="2">
    <source>
        <dbReference type="Proteomes" id="UP000094487"/>
    </source>
</evidence>
<evidence type="ECO:0008006" key="3">
    <source>
        <dbReference type="Google" id="ProtNLM"/>
    </source>
</evidence>